<evidence type="ECO:0000313" key="2">
    <source>
        <dbReference type="EMBL" id="SBW00250.1"/>
    </source>
</evidence>
<sequence>MNTLAIIEKYYKKDSDLYNILIQHSTDVTNKALSIVANHPELNIDSKFVSEAGMLHDIGIFMTNAPSIKCFGIDPYVAHGYLGREIVENAGYPVHALVCERHTGTGISLEEIIENKMPVPHRDMRPVSIEEKLICFADCFFSKTRLGEERPIDKVRQSLSKFGETSVRQFDRWCAIFL</sequence>
<proteinExistence type="predicted"/>
<dbReference type="PANTHER" id="PTHR35795">
    <property type="entry name" value="SLR1885 PROTEIN"/>
    <property type="match status" value="1"/>
</dbReference>
<evidence type="ECO:0000259" key="1">
    <source>
        <dbReference type="Pfam" id="PF01966"/>
    </source>
</evidence>
<feature type="domain" description="HD" evidence="1">
    <location>
        <begin position="22"/>
        <end position="139"/>
    </location>
</feature>
<name>A0A212JLF3_9BACT</name>
<dbReference type="EMBL" id="FLUM01000002">
    <property type="protein sequence ID" value="SBW00250.1"/>
    <property type="molecule type" value="Genomic_DNA"/>
</dbReference>
<dbReference type="Pfam" id="PF01966">
    <property type="entry name" value="HD"/>
    <property type="match status" value="1"/>
</dbReference>
<dbReference type="Gene3D" id="1.10.3210.10">
    <property type="entry name" value="Hypothetical protein af1432"/>
    <property type="match status" value="1"/>
</dbReference>
<dbReference type="PANTHER" id="PTHR35795:SF1">
    <property type="entry name" value="BIS(5'-NUCLEOSYL)-TETRAPHOSPHATASE, SYMMETRICAL"/>
    <property type="match status" value="1"/>
</dbReference>
<dbReference type="InterPro" id="IPR006675">
    <property type="entry name" value="HDIG_dom"/>
</dbReference>
<gene>
    <name evidence="2" type="ORF">KL86DYS1_20142</name>
</gene>
<dbReference type="InterPro" id="IPR003607">
    <property type="entry name" value="HD/PDEase_dom"/>
</dbReference>
<dbReference type="CDD" id="cd00077">
    <property type="entry name" value="HDc"/>
    <property type="match status" value="1"/>
</dbReference>
<protein>
    <recommendedName>
        <fullName evidence="1">HD domain-containing protein</fullName>
    </recommendedName>
</protein>
<dbReference type="SUPFAM" id="SSF109604">
    <property type="entry name" value="HD-domain/PDEase-like"/>
    <property type="match status" value="1"/>
</dbReference>
<organism evidence="2">
    <name type="scientific">uncultured Dysgonomonas sp</name>
    <dbReference type="NCBI Taxonomy" id="206096"/>
    <lineage>
        <taxon>Bacteria</taxon>
        <taxon>Pseudomonadati</taxon>
        <taxon>Bacteroidota</taxon>
        <taxon>Bacteroidia</taxon>
        <taxon>Bacteroidales</taxon>
        <taxon>Dysgonomonadaceae</taxon>
        <taxon>Dysgonomonas</taxon>
        <taxon>environmental samples</taxon>
    </lineage>
</organism>
<dbReference type="InterPro" id="IPR006674">
    <property type="entry name" value="HD_domain"/>
</dbReference>
<dbReference type="RefSeq" id="WP_296941303.1">
    <property type="nucleotide sequence ID" value="NZ_LT599032.1"/>
</dbReference>
<dbReference type="InterPro" id="IPR051094">
    <property type="entry name" value="Diverse_Catalytic_Enzymes"/>
</dbReference>
<dbReference type="NCBIfam" id="TIGR00277">
    <property type="entry name" value="HDIG"/>
    <property type="match status" value="1"/>
</dbReference>
<reference evidence="2" key="1">
    <citation type="submission" date="2016-04" db="EMBL/GenBank/DDBJ databases">
        <authorList>
            <person name="Evans L.H."/>
            <person name="Alamgir A."/>
            <person name="Owens N."/>
            <person name="Weber N.D."/>
            <person name="Virtaneva K."/>
            <person name="Barbian K."/>
            <person name="Babar A."/>
            <person name="Rosenke K."/>
        </authorList>
    </citation>
    <scope>NUCLEOTIDE SEQUENCE</scope>
    <source>
        <strain evidence="2">86-1</strain>
    </source>
</reference>
<dbReference type="AlphaFoldDB" id="A0A212JLF3"/>
<accession>A0A212JLF3</accession>